<evidence type="ECO:0000256" key="7">
    <source>
        <dbReference type="ARBA" id="ARBA00023136"/>
    </source>
</evidence>
<name>A0A538SAB4_UNCEI</name>
<dbReference type="PROSITE" id="PS50928">
    <property type="entry name" value="ABC_TM1"/>
    <property type="match status" value="1"/>
</dbReference>
<evidence type="ECO:0000256" key="1">
    <source>
        <dbReference type="ARBA" id="ARBA00004651"/>
    </source>
</evidence>
<evidence type="ECO:0000313" key="13">
    <source>
        <dbReference type="Proteomes" id="UP000320913"/>
    </source>
</evidence>
<dbReference type="PANTHER" id="PTHR30614:SF0">
    <property type="entry name" value="L-CYSTINE TRANSPORT SYSTEM PERMEASE PROTEIN TCYL"/>
    <property type="match status" value="1"/>
</dbReference>
<evidence type="ECO:0000256" key="4">
    <source>
        <dbReference type="ARBA" id="ARBA00022692"/>
    </source>
</evidence>
<keyword evidence="4 8" id="KW-0812">Transmembrane</keyword>
<dbReference type="CDD" id="cd06261">
    <property type="entry name" value="TM_PBP2"/>
    <property type="match status" value="1"/>
</dbReference>
<dbReference type="GO" id="GO:0043190">
    <property type="term" value="C:ATP-binding cassette (ABC) transporter complex"/>
    <property type="evidence" value="ECO:0007669"/>
    <property type="project" value="InterPro"/>
</dbReference>
<gene>
    <name evidence="10" type="ORF">E6K71_07605</name>
    <name evidence="11" type="ORF">E6K75_04725</name>
</gene>
<dbReference type="Proteomes" id="UP000320913">
    <property type="component" value="Unassembled WGS sequence"/>
</dbReference>
<dbReference type="SUPFAM" id="SSF161098">
    <property type="entry name" value="MetI-like"/>
    <property type="match status" value="1"/>
</dbReference>
<evidence type="ECO:0000259" key="9">
    <source>
        <dbReference type="PROSITE" id="PS50928"/>
    </source>
</evidence>
<keyword evidence="5" id="KW-0029">Amino-acid transport</keyword>
<dbReference type="EMBL" id="VBOR01000081">
    <property type="protein sequence ID" value="TMQ48276.1"/>
    <property type="molecule type" value="Genomic_DNA"/>
</dbReference>
<organism evidence="10 12">
    <name type="scientific">Eiseniibacteriota bacterium</name>
    <dbReference type="NCBI Taxonomy" id="2212470"/>
    <lineage>
        <taxon>Bacteria</taxon>
        <taxon>Candidatus Eiseniibacteriota</taxon>
    </lineage>
</organism>
<dbReference type="Pfam" id="PF00528">
    <property type="entry name" value="BPD_transp_1"/>
    <property type="match status" value="1"/>
</dbReference>
<feature type="transmembrane region" description="Helical" evidence="8">
    <location>
        <begin position="62"/>
        <end position="82"/>
    </location>
</feature>
<dbReference type="PANTHER" id="PTHR30614">
    <property type="entry name" value="MEMBRANE COMPONENT OF AMINO ACID ABC TRANSPORTER"/>
    <property type="match status" value="1"/>
</dbReference>
<dbReference type="InterPro" id="IPR043429">
    <property type="entry name" value="ArtM/GltK/GlnP/TcyL/YhdX-like"/>
</dbReference>
<feature type="transmembrane region" description="Helical" evidence="8">
    <location>
        <begin position="12"/>
        <end position="41"/>
    </location>
</feature>
<evidence type="ECO:0000256" key="8">
    <source>
        <dbReference type="RuleBase" id="RU363032"/>
    </source>
</evidence>
<protein>
    <submittedName>
        <fullName evidence="10">Amino acid ABC transporter permease</fullName>
    </submittedName>
</protein>
<dbReference type="InterPro" id="IPR010065">
    <property type="entry name" value="AA_ABC_transptr_permease_3TM"/>
</dbReference>
<evidence type="ECO:0000256" key="2">
    <source>
        <dbReference type="ARBA" id="ARBA00022448"/>
    </source>
</evidence>
<evidence type="ECO:0000256" key="5">
    <source>
        <dbReference type="ARBA" id="ARBA00022970"/>
    </source>
</evidence>
<dbReference type="FunFam" id="1.10.3720.10:FF:000033">
    <property type="entry name" value="Polar amino acid ABC transporter permease"/>
    <property type="match status" value="1"/>
</dbReference>
<comment type="subcellular location">
    <subcellularLocation>
        <location evidence="1 8">Cell membrane</location>
        <topology evidence="1 8">Multi-pass membrane protein</topology>
    </subcellularLocation>
</comment>
<dbReference type="NCBIfam" id="TIGR01726">
    <property type="entry name" value="HEQRo_perm_3TM"/>
    <property type="match status" value="1"/>
</dbReference>
<keyword evidence="2 8" id="KW-0813">Transport</keyword>
<evidence type="ECO:0000256" key="3">
    <source>
        <dbReference type="ARBA" id="ARBA00022475"/>
    </source>
</evidence>
<comment type="caution">
    <text evidence="10">The sequence shown here is derived from an EMBL/GenBank/DDBJ whole genome shotgun (WGS) entry which is preliminary data.</text>
</comment>
<feature type="transmembrane region" description="Helical" evidence="8">
    <location>
        <begin position="186"/>
        <end position="207"/>
    </location>
</feature>
<proteinExistence type="inferred from homology"/>
<keyword evidence="6 8" id="KW-1133">Transmembrane helix</keyword>
<dbReference type="Proteomes" id="UP000316292">
    <property type="component" value="Unassembled WGS sequence"/>
</dbReference>
<reference evidence="12 13" key="1">
    <citation type="journal article" date="2019" name="Nat. Microbiol.">
        <title>Mediterranean grassland soil C-N compound turnover is dependent on rainfall and depth, and is mediated by genomically divergent microorganisms.</title>
        <authorList>
            <person name="Diamond S."/>
            <person name="Andeer P.F."/>
            <person name="Li Z."/>
            <person name="Crits-Christoph A."/>
            <person name="Burstein D."/>
            <person name="Anantharaman K."/>
            <person name="Lane K.R."/>
            <person name="Thomas B.C."/>
            <person name="Pan C."/>
            <person name="Northen T.R."/>
            <person name="Banfield J.F."/>
        </authorList>
    </citation>
    <scope>NUCLEOTIDE SEQUENCE [LARGE SCALE GENOMIC DNA]</scope>
    <source>
        <strain evidence="10">WS_1</strain>
        <strain evidence="11">WS_5</strain>
    </source>
</reference>
<evidence type="ECO:0000256" key="6">
    <source>
        <dbReference type="ARBA" id="ARBA00022989"/>
    </source>
</evidence>
<dbReference type="GO" id="GO:0022857">
    <property type="term" value="F:transmembrane transporter activity"/>
    <property type="evidence" value="ECO:0007669"/>
    <property type="project" value="InterPro"/>
</dbReference>
<evidence type="ECO:0000313" key="11">
    <source>
        <dbReference type="EMBL" id="TMQ58935.1"/>
    </source>
</evidence>
<keyword evidence="7 8" id="KW-0472">Membrane</keyword>
<keyword evidence="3" id="KW-1003">Cell membrane</keyword>
<dbReference type="AlphaFoldDB" id="A0A538SAB4"/>
<sequence length="217" mass="24164">MYTWHWEQIPQYFPLIGAATLRTLQISVVSIVLGSLLGALAGLMRVQPVRPIRFLAAAYVELLRNIPLMLVLYLIYFGLGAFFPVSPFWAAVVGLSVFEGAYVAEIARAGIESVDRGQMEAARSLGMSWLQSMRHVIVPQAVRRSLPPLTGQFVSLVKDSSLASLVSYEELMLVGRQINSRIFSPFEVFLTIGAIYFALCLTLSLLSRWQEARLARP</sequence>
<dbReference type="InterPro" id="IPR000515">
    <property type="entry name" value="MetI-like"/>
</dbReference>
<dbReference type="GO" id="GO:0006865">
    <property type="term" value="P:amino acid transport"/>
    <property type="evidence" value="ECO:0007669"/>
    <property type="project" value="UniProtKB-KW"/>
</dbReference>
<accession>A0A538SAB4</accession>
<evidence type="ECO:0000313" key="12">
    <source>
        <dbReference type="Proteomes" id="UP000316292"/>
    </source>
</evidence>
<feature type="domain" description="ABC transmembrane type-1" evidence="9">
    <location>
        <begin position="20"/>
        <end position="207"/>
    </location>
</feature>
<comment type="similarity">
    <text evidence="8">Belongs to the binding-protein-dependent transport system permease family.</text>
</comment>
<dbReference type="EMBL" id="VBOV01000113">
    <property type="protein sequence ID" value="TMQ58935.1"/>
    <property type="molecule type" value="Genomic_DNA"/>
</dbReference>
<dbReference type="Gene3D" id="1.10.3720.10">
    <property type="entry name" value="MetI-like"/>
    <property type="match status" value="1"/>
</dbReference>
<evidence type="ECO:0000313" key="10">
    <source>
        <dbReference type="EMBL" id="TMQ48276.1"/>
    </source>
</evidence>
<dbReference type="InterPro" id="IPR035906">
    <property type="entry name" value="MetI-like_sf"/>
</dbReference>